<evidence type="ECO:0000313" key="7">
    <source>
        <dbReference type="EMBL" id="PIO68991.1"/>
    </source>
</evidence>
<evidence type="ECO:0000313" key="8">
    <source>
        <dbReference type="Proteomes" id="UP000230423"/>
    </source>
</evidence>
<dbReference type="Proteomes" id="UP000230423">
    <property type="component" value="Unassembled WGS sequence"/>
</dbReference>
<dbReference type="EMBL" id="KZ346825">
    <property type="protein sequence ID" value="PIO68991.1"/>
    <property type="molecule type" value="Genomic_DNA"/>
</dbReference>
<dbReference type="OrthoDB" id="338850at2759"/>
<keyword evidence="2" id="KW-0689">Ribosomal protein</keyword>
<evidence type="ECO:0000256" key="3">
    <source>
        <dbReference type="ARBA" id="ARBA00023274"/>
    </source>
</evidence>
<dbReference type="GO" id="GO:0003735">
    <property type="term" value="F:structural constituent of ribosome"/>
    <property type="evidence" value="ECO:0007669"/>
    <property type="project" value="InterPro"/>
</dbReference>
<name>A0A2G9UFI6_TELCI</name>
<feature type="domain" description="Ribosomal eL28/Mak16" evidence="6">
    <location>
        <begin position="32"/>
        <end position="147"/>
    </location>
</feature>
<dbReference type="AlphaFoldDB" id="A0A2G9UFI6"/>
<dbReference type="Pfam" id="PF01778">
    <property type="entry name" value="Ribosomal_L28e"/>
    <property type="match status" value="1"/>
</dbReference>
<dbReference type="InterPro" id="IPR002672">
    <property type="entry name" value="Ribosomal_eL28"/>
</dbReference>
<accession>A0A2G9UFI6</accession>
<dbReference type="GO" id="GO:0005840">
    <property type="term" value="C:ribosome"/>
    <property type="evidence" value="ECO:0007669"/>
    <property type="project" value="UniProtKB-KW"/>
</dbReference>
<keyword evidence="8" id="KW-1185">Reference proteome</keyword>
<protein>
    <recommendedName>
        <fullName evidence="4">Large ribosomal subunit protein eL28</fullName>
    </recommendedName>
    <alternativeName>
        <fullName evidence="5">60S ribosomal protein L28</fullName>
    </alternativeName>
</protein>
<dbReference type="PANTHER" id="PTHR10544">
    <property type="entry name" value="60S RIBOSOMAL PROTEIN L28"/>
    <property type="match status" value="1"/>
</dbReference>
<evidence type="ECO:0000256" key="1">
    <source>
        <dbReference type="ARBA" id="ARBA00007926"/>
    </source>
</evidence>
<organism evidence="7 8">
    <name type="scientific">Teladorsagia circumcincta</name>
    <name type="common">Brown stomach worm</name>
    <name type="synonym">Ostertagia circumcincta</name>
    <dbReference type="NCBI Taxonomy" id="45464"/>
    <lineage>
        <taxon>Eukaryota</taxon>
        <taxon>Metazoa</taxon>
        <taxon>Ecdysozoa</taxon>
        <taxon>Nematoda</taxon>
        <taxon>Chromadorea</taxon>
        <taxon>Rhabditida</taxon>
        <taxon>Rhabditina</taxon>
        <taxon>Rhabditomorpha</taxon>
        <taxon>Strongyloidea</taxon>
        <taxon>Trichostrongylidae</taxon>
        <taxon>Teladorsagia</taxon>
    </lineage>
</organism>
<comment type="similarity">
    <text evidence="1">Belongs to the eukaryotic ribosomal protein eL28 family.</text>
</comment>
<dbReference type="GO" id="GO:1990904">
    <property type="term" value="C:ribonucleoprotein complex"/>
    <property type="evidence" value="ECO:0007669"/>
    <property type="project" value="UniProtKB-KW"/>
</dbReference>
<evidence type="ECO:0000256" key="4">
    <source>
        <dbReference type="ARBA" id="ARBA00035223"/>
    </source>
</evidence>
<gene>
    <name evidence="7" type="ORF">TELCIR_09203</name>
</gene>
<reference evidence="7 8" key="1">
    <citation type="submission" date="2015-09" db="EMBL/GenBank/DDBJ databases">
        <title>Draft genome of the parasitic nematode Teladorsagia circumcincta isolate WARC Sus (inbred).</title>
        <authorList>
            <person name="Mitreva M."/>
        </authorList>
    </citation>
    <scope>NUCLEOTIDE SEQUENCE [LARGE SCALE GENOMIC DNA]</scope>
    <source>
        <strain evidence="7 8">S</strain>
    </source>
</reference>
<evidence type="ECO:0000256" key="2">
    <source>
        <dbReference type="ARBA" id="ARBA00022980"/>
    </source>
</evidence>
<dbReference type="InterPro" id="IPR029004">
    <property type="entry name" value="Ribosomal_eL28/Mak16"/>
</dbReference>
<proteinExistence type="inferred from homology"/>
<evidence type="ECO:0000256" key="5">
    <source>
        <dbReference type="ARBA" id="ARBA00035330"/>
    </source>
</evidence>
<keyword evidence="3" id="KW-0687">Ribonucleoprotein</keyword>
<evidence type="ECO:0000259" key="6">
    <source>
        <dbReference type="Pfam" id="PF01778"/>
    </source>
</evidence>
<sequence>MVKRRQSMKLTLMLQRAGAPTCEVTGNMSADLTWQIIRKNNCFLRRQKGIQKHFSVEPFNLRGINSKRFNGLISKKAMNIAPAKDGKGVVVSLKVPGKAGRPAKSINTITLRNRDKMLKSVKAIAKSQGLSPLYKLAQRRAAAIVRSQQPKSKKHVKKIDA</sequence>
<dbReference type="Gene3D" id="3.30.390.110">
    <property type="match status" value="1"/>
</dbReference>
<dbReference type="GO" id="GO:0006412">
    <property type="term" value="P:translation"/>
    <property type="evidence" value="ECO:0007669"/>
    <property type="project" value="InterPro"/>
</dbReference>